<dbReference type="InterPro" id="IPR002898">
    <property type="entry name" value="MotA_ExbB_proton_chnl"/>
</dbReference>
<evidence type="ECO:0000256" key="2">
    <source>
        <dbReference type="ARBA" id="ARBA00022448"/>
    </source>
</evidence>
<evidence type="ECO:0000256" key="3">
    <source>
        <dbReference type="ARBA" id="ARBA00022475"/>
    </source>
</evidence>
<dbReference type="GO" id="GO:0005886">
    <property type="term" value="C:plasma membrane"/>
    <property type="evidence" value="ECO:0007669"/>
    <property type="project" value="UniProtKB-SubCell"/>
</dbReference>
<keyword evidence="5 8" id="KW-0653">Protein transport</keyword>
<feature type="transmembrane region" description="Helical" evidence="9">
    <location>
        <begin position="121"/>
        <end position="142"/>
    </location>
</feature>
<evidence type="ECO:0000256" key="1">
    <source>
        <dbReference type="ARBA" id="ARBA00004651"/>
    </source>
</evidence>
<dbReference type="PANTHER" id="PTHR30625">
    <property type="entry name" value="PROTEIN TOLQ"/>
    <property type="match status" value="1"/>
</dbReference>
<dbReference type="EMBL" id="CP001818">
    <property type="protein sequence ID" value="ACZ19742.1"/>
    <property type="molecule type" value="Genomic_DNA"/>
</dbReference>
<feature type="domain" description="MotA/TolQ/ExbB proton channel" evidence="10">
    <location>
        <begin position="86"/>
        <end position="186"/>
    </location>
</feature>
<keyword evidence="7 9" id="KW-0472">Membrane</keyword>
<sequence length="206" mass="22262">MWNWVSFLRDGGPIAWIILLTSIFTMALAMDRLWVLYRCTLVSRQLDLNQLEEPLGSHGTGGHATLPPGPAARVVQGIMAFWDKGSGAMREAAEIAIREELFLLSKGLSTIEWAARIAPMLGLLGTVLGMVDMFGAIGTAGASSGAVALGIRKALYTTVAGLCCAIPASAMLRLLDHLIDAEEERLRRISHHLILHRMRCEGGTQG</sequence>
<feature type="transmembrane region" description="Helical" evidence="9">
    <location>
        <begin position="14"/>
        <end position="35"/>
    </location>
</feature>
<evidence type="ECO:0000313" key="12">
    <source>
        <dbReference type="Proteomes" id="UP000002030"/>
    </source>
</evidence>
<dbReference type="Proteomes" id="UP000002030">
    <property type="component" value="Chromosome"/>
</dbReference>
<dbReference type="EnsemblBacteria" id="ACZ19742">
    <property type="protein sequence ID" value="ACZ19742"/>
    <property type="gene ID" value="Taci_1521"/>
</dbReference>
<dbReference type="eggNOG" id="COG0811">
    <property type="taxonomic scope" value="Bacteria"/>
</dbReference>
<keyword evidence="3" id="KW-1003">Cell membrane</keyword>
<dbReference type="OrthoDB" id="4045at2"/>
<comment type="similarity">
    <text evidence="8">Belongs to the exbB/tolQ family.</text>
</comment>
<evidence type="ECO:0000256" key="5">
    <source>
        <dbReference type="ARBA" id="ARBA00022927"/>
    </source>
</evidence>
<dbReference type="Pfam" id="PF01618">
    <property type="entry name" value="MotA_ExbB"/>
    <property type="match status" value="1"/>
</dbReference>
<dbReference type="AlphaFoldDB" id="D1B6V1"/>
<dbReference type="STRING" id="525903.Taci_1521"/>
<evidence type="ECO:0000259" key="10">
    <source>
        <dbReference type="Pfam" id="PF01618"/>
    </source>
</evidence>
<evidence type="ECO:0000256" key="7">
    <source>
        <dbReference type="ARBA" id="ARBA00023136"/>
    </source>
</evidence>
<organism evidence="11 12">
    <name type="scientific">Thermanaerovibrio acidaminovorans (strain ATCC 49978 / DSM 6589 / Su883)</name>
    <name type="common">Selenomonas acidaminovorans</name>
    <dbReference type="NCBI Taxonomy" id="525903"/>
    <lineage>
        <taxon>Bacteria</taxon>
        <taxon>Thermotogati</taxon>
        <taxon>Synergistota</taxon>
        <taxon>Synergistia</taxon>
        <taxon>Synergistales</taxon>
        <taxon>Synergistaceae</taxon>
        <taxon>Thermanaerovibrio</taxon>
    </lineage>
</organism>
<evidence type="ECO:0000313" key="11">
    <source>
        <dbReference type="EMBL" id="ACZ19742.1"/>
    </source>
</evidence>
<evidence type="ECO:0000256" key="8">
    <source>
        <dbReference type="RuleBase" id="RU004057"/>
    </source>
</evidence>
<evidence type="ECO:0000256" key="9">
    <source>
        <dbReference type="SAM" id="Phobius"/>
    </source>
</evidence>
<evidence type="ECO:0000256" key="6">
    <source>
        <dbReference type="ARBA" id="ARBA00022989"/>
    </source>
</evidence>
<protein>
    <submittedName>
        <fullName evidence="11">MotA/TolQ/ExbB proton channel</fullName>
    </submittedName>
</protein>
<accession>D1B6V1</accession>
<dbReference type="KEGG" id="tai:Taci_1521"/>
<dbReference type="HOGENOM" id="CLU_053325_4_5_0"/>
<name>D1B6V1_THEAS</name>
<keyword evidence="6 9" id="KW-1133">Transmembrane helix</keyword>
<evidence type="ECO:0000256" key="4">
    <source>
        <dbReference type="ARBA" id="ARBA00022692"/>
    </source>
</evidence>
<keyword evidence="4 9" id="KW-0812">Transmembrane</keyword>
<comment type="subcellular location">
    <subcellularLocation>
        <location evidence="1">Cell membrane</location>
        <topology evidence="1">Multi-pass membrane protein</topology>
    </subcellularLocation>
    <subcellularLocation>
        <location evidence="8">Membrane</location>
        <topology evidence="8">Multi-pass membrane protein</topology>
    </subcellularLocation>
</comment>
<keyword evidence="2 8" id="KW-0813">Transport</keyword>
<dbReference type="PANTHER" id="PTHR30625:SF15">
    <property type="entry name" value="BIOPOLYMER TRANSPORT PROTEIN EXBB"/>
    <property type="match status" value="1"/>
</dbReference>
<dbReference type="InterPro" id="IPR050790">
    <property type="entry name" value="ExbB/TolQ_transport"/>
</dbReference>
<proteinExistence type="inferred from homology"/>
<gene>
    <name evidence="11" type="ordered locus">Taci_1521</name>
</gene>
<keyword evidence="12" id="KW-1185">Reference proteome</keyword>
<dbReference type="GO" id="GO:0017038">
    <property type="term" value="P:protein import"/>
    <property type="evidence" value="ECO:0007669"/>
    <property type="project" value="TreeGrafter"/>
</dbReference>
<reference evidence="11 12" key="1">
    <citation type="journal article" date="2009" name="Stand. Genomic Sci.">
        <title>Complete genome sequence of Thermanaerovibrio acidaminovorans type strain (Su883).</title>
        <authorList>
            <person name="Chovatia M."/>
            <person name="Sikorski J."/>
            <person name="Schroder M."/>
            <person name="Lapidus A."/>
            <person name="Nolan M."/>
            <person name="Tice H."/>
            <person name="Glavina Del Rio T."/>
            <person name="Copeland A."/>
            <person name="Cheng J.F."/>
            <person name="Lucas S."/>
            <person name="Chen F."/>
            <person name="Bruce D."/>
            <person name="Goodwin L."/>
            <person name="Pitluck S."/>
            <person name="Ivanova N."/>
            <person name="Mavromatis K."/>
            <person name="Ovchinnikova G."/>
            <person name="Pati A."/>
            <person name="Chen A."/>
            <person name="Palaniappan K."/>
            <person name="Land M."/>
            <person name="Hauser L."/>
            <person name="Chang Y.J."/>
            <person name="Jeffries C.D."/>
            <person name="Chain P."/>
            <person name="Saunders E."/>
            <person name="Detter J.C."/>
            <person name="Brettin T."/>
            <person name="Rohde M."/>
            <person name="Goker M."/>
            <person name="Spring S."/>
            <person name="Bristow J."/>
            <person name="Markowitz V."/>
            <person name="Hugenholtz P."/>
            <person name="Kyrpides N.C."/>
            <person name="Klenk H.P."/>
            <person name="Eisen J.A."/>
        </authorList>
    </citation>
    <scope>NUCLEOTIDE SEQUENCE [LARGE SCALE GENOMIC DNA]</scope>
    <source>
        <strain evidence="12">ATCC 49978 / DSM 6589 / Su883</strain>
    </source>
</reference>